<evidence type="ECO:0000256" key="8">
    <source>
        <dbReference type="ARBA" id="ARBA00014401"/>
    </source>
</evidence>
<dbReference type="InterPro" id="IPR010957">
    <property type="entry name" value="G/b/e-P-prot_chorismate_mutase"/>
</dbReference>
<proteinExistence type="predicted"/>
<dbReference type="Gene3D" id="1.20.59.10">
    <property type="entry name" value="Chorismate mutase"/>
    <property type="match status" value="1"/>
</dbReference>
<keyword evidence="11" id="KW-0057">Aromatic amino acid biosynthesis</keyword>
<dbReference type="UniPathway" id="UPA00121">
    <property type="reaction ID" value="UER00345"/>
</dbReference>
<dbReference type="Gene3D" id="3.30.70.260">
    <property type="match status" value="1"/>
</dbReference>
<dbReference type="RefSeq" id="WP_018176813.1">
    <property type="nucleotide sequence ID" value="NZ_CP011367.1"/>
</dbReference>
<organism evidence="19 20">
    <name type="scientific">Thioalkalivibrio versutus</name>
    <dbReference type="NCBI Taxonomy" id="106634"/>
    <lineage>
        <taxon>Bacteria</taxon>
        <taxon>Pseudomonadati</taxon>
        <taxon>Pseudomonadota</taxon>
        <taxon>Gammaproteobacteria</taxon>
        <taxon>Chromatiales</taxon>
        <taxon>Ectothiorhodospiraceae</taxon>
        <taxon>Thioalkalivibrio</taxon>
    </lineage>
</organism>
<dbReference type="Pfam" id="PF01842">
    <property type="entry name" value="ACT"/>
    <property type="match status" value="1"/>
</dbReference>
<dbReference type="PROSITE" id="PS51168">
    <property type="entry name" value="CHORISMATE_MUT_2"/>
    <property type="match status" value="1"/>
</dbReference>
<keyword evidence="13" id="KW-0413">Isomerase</keyword>
<evidence type="ECO:0000256" key="10">
    <source>
        <dbReference type="ARBA" id="ARBA00022605"/>
    </source>
</evidence>
<dbReference type="PANTHER" id="PTHR21022">
    <property type="entry name" value="PREPHENATE DEHYDRATASE P PROTEIN"/>
    <property type="match status" value="1"/>
</dbReference>
<dbReference type="SUPFAM" id="SSF48600">
    <property type="entry name" value="Chorismate mutase II"/>
    <property type="match status" value="1"/>
</dbReference>
<dbReference type="AlphaFoldDB" id="A0A0G3G829"/>
<dbReference type="OrthoDB" id="9802281at2"/>
<evidence type="ECO:0000256" key="1">
    <source>
        <dbReference type="ARBA" id="ARBA00000824"/>
    </source>
</evidence>
<dbReference type="InterPro" id="IPR036979">
    <property type="entry name" value="CM_dom_sf"/>
</dbReference>
<keyword evidence="9" id="KW-0963">Cytoplasm</keyword>
<sequence length="371" mass="40502">MAGDPHSSQPADGQEDLAALRARIDALDAELLERLSERARCAEAVARVKRSQESNPVFYRPEREAEILRRVREQNPGPLSGEAITRLFREIMSECLALEHPLHVAYLGPVGTFTHLAARKHFGHAVETQPLASIDAVFDAVETGRAQFGVVPIENSSEGVVTHTVDCFMDSSLQICGEVVTPIHHHLLTHAEDLGQVRRVLAHAQALAQCRQWLDAELPNAEREAVSSNARAAEIAAQDPTVAALASQAAADHYQIPVRAPHVEDRADNTTRFLIIGSGTTEPSGADRTSVMLTTANRPGSLYSLLKPIAESGISLTRIESRPSRCTPWNYVFFLDLVGHQQDPLIRECLEQLRASADTVKVLGSYPQAAT</sequence>
<evidence type="ECO:0000256" key="4">
    <source>
        <dbReference type="ARBA" id="ARBA00004741"/>
    </source>
</evidence>
<dbReference type="Pfam" id="PF01817">
    <property type="entry name" value="CM_2"/>
    <property type="match status" value="1"/>
</dbReference>
<evidence type="ECO:0000256" key="6">
    <source>
        <dbReference type="ARBA" id="ARBA00012404"/>
    </source>
</evidence>
<evidence type="ECO:0000256" key="16">
    <source>
        <dbReference type="ARBA" id="ARBA00031175"/>
    </source>
</evidence>
<dbReference type="SMART" id="SM00830">
    <property type="entry name" value="CM_2"/>
    <property type="match status" value="1"/>
</dbReference>
<dbReference type="InterPro" id="IPR002701">
    <property type="entry name" value="CM_II_prokaryot"/>
</dbReference>
<dbReference type="NCBIfam" id="TIGR01807">
    <property type="entry name" value="CM_P2"/>
    <property type="match status" value="1"/>
</dbReference>
<dbReference type="GO" id="GO:0009094">
    <property type="term" value="P:L-phenylalanine biosynthetic process"/>
    <property type="evidence" value="ECO:0007669"/>
    <property type="project" value="UniProtKB-UniPathway"/>
</dbReference>
<evidence type="ECO:0000256" key="15">
    <source>
        <dbReference type="ARBA" id="ARBA00023268"/>
    </source>
</evidence>
<dbReference type="Proteomes" id="UP000064201">
    <property type="component" value="Chromosome"/>
</dbReference>
<dbReference type="InterPro" id="IPR036263">
    <property type="entry name" value="Chorismate_II_sf"/>
</dbReference>
<dbReference type="GO" id="GO:0004664">
    <property type="term" value="F:prephenate dehydratase activity"/>
    <property type="evidence" value="ECO:0007669"/>
    <property type="project" value="UniProtKB-EC"/>
</dbReference>
<reference evidence="19 20" key="1">
    <citation type="submission" date="2015-04" db="EMBL/GenBank/DDBJ databases">
        <title>Complete Sequence for the Genome of the Thioalkalivibrio versutus D301.</title>
        <authorList>
            <person name="Mu T."/>
            <person name="Zhou J."/>
            <person name="Xu X."/>
        </authorList>
    </citation>
    <scope>NUCLEOTIDE SEQUENCE [LARGE SCALE GENOMIC DNA]</scope>
    <source>
        <strain evidence="19 20">D301</strain>
    </source>
</reference>
<dbReference type="CDD" id="cd13630">
    <property type="entry name" value="PBP2_PDT_1"/>
    <property type="match status" value="1"/>
</dbReference>
<dbReference type="GO" id="GO:0046417">
    <property type="term" value="P:chorismate metabolic process"/>
    <property type="evidence" value="ECO:0007669"/>
    <property type="project" value="InterPro"/>
</dbReference>
<keyword evidence="14" id="KW-0456">Lyase</keyword>
<evidence type="ECO:0000256" key="11">
    <source>
        <dbReference type="ARBA" id="ARBA00023141"/>
    </source>
</evidence>
<dbReference type="InterPro" id="IPR002912">
    <property type="entry name" value="ACT_dom"/>
</dbReference>
<keyword evidence="12" id="KW-0584">Phenylalanine biosynthesis</keyword>
<dbReference type="Pfam" id="PF00800">
    <property type="entry name" value="PDT"/>
    <property type="match status" value="1"/>
</dbReference>
<dbReference type="GO" id="GO:0005737">
    <property type="term" value="C:cytoplasm"/>
    <property type="evidence" value="ECO:0007669"/>
    <property type="project" value="UniProtKB-SubCell"/>
</dbReference>
<evidence type="ECO:0000256" key="9">
    <source>
        <dbReference type="ARBA" id="ARBA00022490"/>
    </source>
</evidence>
<dbReference type="CDD" id="cd04905">
    <property type="entry name" value="ACT_CM-PDT"/>
    <property type="match status" value="1"/>
</dbReference>
<dbReference type="EMBL" id="CP011367">
    <property type="protein sequence ID" value="AKJ95031.1"/>
    <property type="molecule type" value="Genomic_DNA"/>
</dbReference>
<dbReference type="Gene3D" id="3.40.190.10">
    <property type="entry name" value="Periplasmic binding protein-like II"/>
    <property type="match status" value="2"/>
</dbReference>
<dbReference type="STRING" id="106634.TVD_06495"/>
<evidence type="ECO:0000256" key="3">
    <source>
        <dbReference type="ARBA" id="ARBA00004496"/>
    </source>
</evidence>
<dbReference type="InterPro" id="IPR001086">
    <property type="entry name" value="Preph_deHydtase"/>
</dbReference>
<evidence type="ECO:0000256" key="18">
    <source>
        <dbReference type="ARBA" id="ARBA00047848"/>
    </source>
</evidence>
<comment type="pathway">
    <text evidence="5">Metabolic intermediate biosynthesis; prephenate biosynthesis; prephenate from chorismate: step 1/1.</text>
</comment>
<evidence type="ECO:0000256" key="2">
    <source>
        <dbReference type="ARBA" id="ARBA00002364"/>
    </source>
</evidence>
<evidence type="ECO:0000256" key="13">
    <source>
        <dbReference type="ARBA" id="ARBA00023235"/>
    </source>
</evidence>
<dbReference type="NCBIfam" id="NF008865">
    <property type="entry name" value="PRK11898.1"/>
    <property type="match status" value="1"/>
</dbReference>
<dbReference type="PIRSF" id="PIRSF001500">
    <property type="entry name" value="Chor_mut_pdt_Ppr"/>
    <property type="match status" value="1"/>
</dbReference>
<dbReference type="PROSITE" id="PS00858">
    <property type="entry name" value="PREPHENATE_DEHYDR_2"/>
    <property type="match status" value="1"/>
</dbReference>
<keyword evidence="20" id="KW-1185">Reference proteome</keyword>
<dbReference type="EC" id="5.4.99.5" evidence="6"/>
<evidence type="ECO:0000256" key="7">
    <source>
        <dbReference type="ARBA" id="ARBA00013147"/>
    </source>
</evidence>
<comment type="catalytic activity">
    <reaction evidence="1">
        <text>chorismate = prephenate</text>
        <dbReference type="Rhea" id="RHEA:13897"/>
        <dbReference type="ChEBI" id="CHEBI:29748"/>
        <dbReference type="ChEBI" id="CHEBI:29934"/>
        <dbReference type="EC" id="5.4.99.5"/>
    </reaction>
</comment>
<dbReference type="GO" id="GO:0004106">
    <property type="term" value="F:chorismate mutase activity"/>
    <property type="evidence" value="ECO:0007669"/>
    <property type="project" value="UniProtKB-EC"/>
</dbReference>
<evidence type="ECO:0000256" key="17">
    <source>
        <dbReference type="ARBA" id="ARBA00031520"/>
    </source>
</evidence>
<comment type="function">
    <text evidence="2">Catalyzes the Claisen rearrangement of chorismate to prephenate and the decarboxylation/dehydration of prephenate to phenylpyruvate.</text>
</comment>
<dbReference type="PATRIC" id="fig|106634.4.peg.1328"/>
<dbReference type="SUPFAM" id="SSF53850">
    <property type="entry name" value="Periplasmic binding protein-like II"/>
    <property type="match status" value="1"/>
</dbReference>
<evidence type="ECO:0000256" key="5">
    <source>
        <dbReference type="ARBA" id="ARBA00004817"/>
    </source>
</evidence>
<protein>
    <recommendedName>
        <fullName evidence="8">Bifunctional chorismate mutase/prephenate dehydratase</fullName>
        <ecNumber evidence="7">4.2.1.51</ecNumber>
        <ecNumber evidence="6">5.4.99.5</ecNumber>
    </recommendedName>
    <alternativeName>
        <fullName evidence="17">Chorismate mutase-prephenate dehydratase</fullName>
    </alternativeName>
    <alternativeName>
        <fullName evidence="16">p-protein</fullName>
    </alternativeName>
</protein>
<comment type="catalytic activity">
    <reaction evidence="18">
        <text>prephenate + H(+) = 3-phenylpyruvate + CO2 + H2O</text>
        <dbReference type="Rhea" id="RHEA:21648"/>
        <dbReference type="ChEBI" id="CHEBI:15377"/>
        <dbReference type="ChEBI" id="CHEBI:15378"/>
        <dbReference type="ChEBI" id="CHEBI:16526"/>
        <dbReference type="ChEBI" id="CHEBI:18005"/>
        <dbReference type="ChEBI" id="CHEBI:29934"/>
        <dbReference type="EC" id="4.2.1.51"/>
    </reaction>
</comment>
<dbReference type="EC" id="4.2.1.51" evidence="7"/>
<evidence type="ECO:0000256" key="14">
    <source>
        <dbReference type="ARBA" id="ARBA00023239"/>
    </source>
</evidence>
<keyword evidence="15" id="KW-0511">Multifunctional enzyme</keyword>
<comment type="pathway">
    <text evidence="4">Amino-acid biosynthesis; L-phenylalanine biosynthesis; phenylpyruvate from prephenate: step 1/1.</text>
</comment>
<dbReference type="UniPathway" id="UPA00120">
    <property type="reaction ID" value="UER00203"/>
</dbReference>
<evidence type="ECO:0000313" key="20">
    <source>
        <dbReference type="Proteomes" id="UP000064201"/>
    </source>
</evidence>
<dbReference type="FunFam" id="3.30.70.260:FF:000012">
    <property type="entry name" value="Prephenate dehydratase"/>
    <property type="match status" value="1"/>
</dbReference>
<dbReference type="PROSITE" id="PS51171">
    <property type="entry name" value="PREPHENATE_DEHYDR_3"/>
    <property type="match status" value="1"/>
</dbReference>
<dbReference type="InterPro" id="IPR018528">
    <property type="entry name" value="Preph_deHydtase_CS"/>
</dbReference>
<gene>
    <name evidence="19" type="ORF">TVD_06495</name>
</gene>
<evidence type="ECO:0000256" key="12">
    <source>
        <dbReference type="ARBA" id="ARBA00023222"/>
    </source>
</evidence>
<dbReference type="FunFam" id="3.40.190.10:FF:000029">
    <property type="entry name" value="Chorismate mutase/Prephenate dehydratase"/>
    <property type="match status" value="1"/>
</dbReference>
<comment type="subcellular location">
    <subcellularLocation>
        <location evidence="3">Cytoplasm</location>
    </subcellularLocation>
</comment>
<dbReference type="InterPro" id="IPR045865">
    <property type="entry name" value="ACT-like_dom_sf"/>
</dbReference>
<name>A0A0G3G829_9GAMM</name>
<keyword evidence="10" id="KW-0028">Amino-acid biosynthesis</keyword>
<evidence type="ECO:0000313" key="19">
    <source>
        <dbReference type="EMBL" id="AKJ95031.1"/>
    </source>
</evidence>
<dbReference type="KEGG" id="tvr:TVD_06495"/>
<accession>A0A0G3G829</accession>
<dbReference type="PANTHER" id="PTHR21022:SF19">
    <property type="entry name" value="PREPHENATE DEHYDRATASE-RELATED"/>
    <property type="match status" value="1"/>
</dbReference>
<dbReference type="InterPro" id="IPR008242">
    <property type="entry name" value="Chor_mutase/pphenate_deHydtase"/>
</dbReference>
<dbReference type="SUPFAM" id="SSF55021">
    <property type="entry name" value="ACT-like"/>
    <property type="match status" value="1"/>
</dbReference>
<dbReference type="PROSITE" id="PS51671">
    <property type="entry name" value="ACT"/>
    <property type="match status" value="1"/>
</dbReference>